<dbReference type="InterPro" id="IPR047001">
    <property type="entry name" value="MnmG_C_subdom"/>
</dbReference>
<evidence type="ECO:0000256" key="4">
    <source>
        <dbReference type="ARBA" id="ARBA00020461"/>
    </source>
</evidence>
<evidence type="ECO:0000313" key="12">
    <source>
        <dbReference type="EMBL" id="MBO8407253.1"/>
    </source>
</evidence>
<dbReference type="Gene3D" id="1.10.150.570">
    <property type="entry name" value="GidA associated domain, C-terminal subdomain"/>
    <property type="match status" value="1"/>
</dbReference>
<dbReference type="GO" id="GO:0030488">
    <property type="term" value="P:tRNA methylation"/>
    <property type="evidence" value="ECO:0007669"/>
    <property type="project" value="TreeGrafter"/>
</dbReference>
<dbReference type="NCBIfam" id="TIGR00136">
    <property type="entry name" value="mnmG_gidA"/>
    <property type="match status" value="1"/>
</dbReference>
<dbReference type="FunFam" id="3.50.50.60:FF:000002">
    <property type="entry name" value="tRNA uridine 5-carboxymethylaminomethyl modification enzyme MnmG"/>
    <property type="match status" value="1"/>
</dbReference>
<dbReference type="GO" id="GO:0002098">
    <property type="term" value="P:tRNA wobble uridine modification"/>
    <property type="evidence" value="ECO:0007669"/>
    <property type="project" value="InterPro"/>
</dbReference>
<evidence type="ECO:0000256" key="3">
    <source>
        <dbReference type="ARBA" id="ARBA00007653"/>
    </source>
</evidence>
<dbReference type="SUPFAM" id="SSF51905">
    <property type="entry name" value="FAD/NAD(P)-binding domain"/>
    <property type="match status" value="1"/>
</dbReference>
<dbReference type="PANTHER" id="PTHR11806:SF0">
    <property type="entry name" value="PROTEIN MTO1 HOMOLOG, MITOCHONDRIAL"/>
    <property type="match status" value="1"/>
</dbReference>
<comment type="cofactor">
    <cofactor evidence="1">
        <name>FAD</name>
        <dbReference type="ChEBI" id="CHEBI:57692"/>
    </cofactor>
</comment>
<dbReference type="SMART" id="SM01228">
    <property type="entry name" value="GIDA_assoc_3"/>
    <property type="match status" value="1"/>
</dbReference>
<dbReference type="PANTHER" id="PTHR11806">
    <property type="entry name" value="GLUCOSE INHIBITED DIVISION PROTEIN A"/>
    <property type="match status" value="1"/>
</dbReference>
<gene>
    <name evidence="12" type="primary">mnmG</name>
    <name evidence="12" type="ORF">IAC77_02200</name>
</gene>
<dbReference type="Proteomes" id="UP000721442">
    <property type="component" value="Unassembled WGS sequence"/>
</dbReference>
<sequence>MKNFDVIVIGGGHAGVEAACASARRGARTLLITQRESDLGAMSCNPSIGGPGKSQMVAEIDALGGIMGRAADAAGIHFRTLNASHGAATQALRAQIDRELYHNEIVKILRDYPNLTVQFEMVKSLDVAKMCINSEYAARAIVLTTGTFLHGLVTRGAEKIPSGRIMDNGEYQAADENISGALLAAGFKIMRLKTGTPARIDKSSIDYSVCEVQPGDAPHDWFSAPNPNNNYDAVCYITHTTQKTHDLIRENIRNAPMYNGDIRGTGPRYCPSIEDKVMRFPEHTSHHVFLEPEGLHSDLIYPNGISTSFSADIQDAWIRTIPGLENARVVRYGYAIEYDAIDARALRDTLEAKDIPGLFFAGQINGTSGYEEAAAQGIVAGANAAARALGHMPLQLDRTNAMIGVLIDDITTLGVDEPYRMFTSRAEYRLRLRADNAIARLGDMAVDCGLISANARDEKYAYRADKIRENDKFYAGYIQRNEREIVAYRRDAELKIPVNFEYRGLPGLTNELVEKLTATRPENIADLGRIPGMTPAGIMVVLRKIKCGN</sequence>
<evidence type="ECO:0000256" key="7">
    <source>
        <dbReference type="ARBA" id="ARBA00022827"/>
    </source>
</evidence>
<evidence type="ECO:0000259" key="11">
    <source>
        <dbReference type="SMART" id="SM01228"/>
    </source>
</evidence>
<evidence type="ECO:0000256" key="8">
    <source>
        <dbReference type="ARBA" id="ARBA00023027"/>
    </source>
</evidence>
<keyword evidence="7" id="KW-0274">FAD</keyword>
<dbReference type="Gene3D" id="3.50.50.60">
    <property type="entry name" value="FAD/NAD(P)-binding domain"/>
    <property type="match status" value="2"/>
</dbReference>
<dbReference type="InterPro" id="IPR004416">
    <property type="entry name" value="MnmG"/>
</dbReference>
<protein>
    <recommendedName>
        <fullName evidence="4">tRNA uridine 5-carboxymethylaminomethyl modification enzyme MnmG</fullName>
    </recommendedName>
    <alternativeName>
        <fullName evidence="10">Glucose-inhibited division protein A</fullName>
    </alternativeName>
</protein>
<accession>A0A940ICB3</accession>
<keyword evidence="6" id="KW-0819">tRNA processing</keyword>
<dbReference type="PRINTS" id="PR00368">
    <property type="entry name" value="FADPNR"/>
</dbReference>
<dbReference type="InterPro" id="IPR002218">
    <property type="entry name" value="MnmG-rel"/>
</dbReference>
<dbReference type="InterPro" id="IPR026904">
    <property type="entry name" value="MnmG_C"/>
</dbReference>
<dbReference type="InterPro" id="IPR040131">
    <property type="entry name" value="MnmG_N"/>
</dbReference>
<keyword evidence="8" id="KW-0520">NAD</keyword>
<evidence type="ECO:0000256" key="10">
    <source>
        <dbReference type="ARBA" id="ARBA00031800"/>
    </source>
</evidence>
<comment type="subunit">
    <text evidence="9">Homodimer. Heterotetramer of two MnmE and two MnmG subunits.</text>
</comment>
<dbReference type="PROSITE" id="PS01281">
    <property type="entry name" value="GIDA_2"/>
    <property type="match status" value="1"/>
</dbReference>
<dbReference type="GO" id="GO:0050660">
    <property type="term" value="F:flavin adenine dinucleotide binding"/>
    <property type="evidence" value="ECO:0007669"/>
    <property type="project" value="InterPro"/>
</dbReference>
<dbReference type="Pfam" id="PF01134">
    <property type="entry name" value="GIDA"/>
    <property type="match status" value="1"/>
</dbReference>
<dbReference type="AlphaFoldDB" id="A0A940ICB3"/>
<evidence type="ECO:0000313" key="13">
    <source>
        <dbReference type="Proteomes" id="UP000721442"/>
    </source>
</evidence>
<name>A0A940ICB3_9PROT</name>
<dbReference type="GO" id="GO:0005829">
    <property type="term" value="C:cytosol"/>
    <property type="evidence" value="ECO:0007669"/>
    <property type="project" value="TreeGrafter"/>
</dbReference>
<comment type="function">
    <text evidence="2">NAD-binding protein involved in the addition of a carboxymethylaminomethyl (cmnm) group at the wobble position (U34) of certain tRNAs, forming tRNA-cmnm(5)s(2)U34.</text>
</comment>
<reference evidence="12" key="2">
    <citation type="journal article" date="2021" name="PeerJ">
        <title>Extensive microbial diversity within the chicken gut microbiome revealed by metagenomics and culture.</title>
        <authorList>
            <person name="Gilroy R."/>
            <person name="Ravi A."/>
            <person name="Getino M."/>
            <person name="Pursley I."/>
            <person name="Horton D.L."/>
            <person name="Alikhan N.F."/>
            <person name="Baker D."/>
            <person name="Gharbi K."/>
            <person name="Hall N."/>
            <person name="Watson M."/>
            <person name="Adriaenssens E.M."/>
            <person name="Foster-Nyarko E."/>
            <person name="Jarju S."/>
            <person name="Secka A."/>
            <person name="Antonio M."/>
            <person name="Oren A."/>
            <person name="Chaudhuri R.R."/>
            <person name="La Ragione R."/>
            <person name="Hildebrand F."/>
            <person name="Pallen M.J."/>
        </authorList>
    </citation>
    <scope>NUCLEOTIDE SEQUENCE</scope>
    <source>
        <strain evidence="12">B1-16210</strain>
    </source>
</reference>
<evidence type="ECO:0000256" key="5">
    <source>
        <dbReference type="ARBA" id="ARBA00022630"/>
    </source>
</evidence>
<comment type="similarity">
    <text evidence="3">Belongs to the MnmG family.</text>
</comment>
<comment type="caution">
    <text evidence="12">The sequence shown here is derived from an EMBL/GenBank/DDBJ whole genome shotgun (WGS) entry which is preliminary data.</text>
</comment>
<dbReference type="InterPro" id="IPR020595">
    <property type="entry name" value="MnmG-rel_CS"/>
</dbReference>
<evidence type="ECO:0000256" key="6">
    <source>
        <dbReference type="ARBA" id="ARBA00022694"/>
    </source>
</evidence>
<organism evidence="12 13">
    <name type="scientific">Candidatus Enterousia excrementavium</name>
    <dbReference type="NCBI Taxonomy" id="2840789"/>
    <lineage>
        <taxon>Bacteria</taxon>
        <taxon>Pseudomonadati</taxon>
        <taxon>Pseudomonadota</taxon>
        <taxon>Alphaproteobacteria</taxon>
        <taxon>Candidatus Enterousia</taxon>
    </lineage>
</organism>
<reference evidence="12" key="1">
    <citation type="submission" date="2020-10" db="EMBL/GenBank/DDBJ databases">
        <authorList>
            <person name="Gilroy R."/>
        </authorList>
    </citation>
    <scope>NUCLEOTIDE SEQUENCE</scope>
    <source>
        <strain evidence="12">B1-16210</strain>
    </source>
</reference>
<dbReference type="InterPro" id="IPR044920">
    <property type="entry name" value="MnmG_C_subdom_sf"/>
</dbReference>
<keyword evidence="5" id="KW-0285">Flavoprotein</keyword>
<evidence type="ECO:0000256" key="1">
    <source>
        <dbReference type="ARBA" id="ARBA00001974"/>
    </source>
</evidence>
<dbReference type="PROSITE" id="PS01280">
    <property type="entry name" value="GIDA_1"/>
    <property type="match status" value="1"/>
</dbReference>
<dbReference type="Pfam" id="PF13932">
    <property type="entry name" value="SAM_GIDA_C"/>
    <property type="match status" value="1"/>
</dbReference>
<dbReference type="EMBL" id="JADINE010000029">
    <property type="protein sequence ID" value="MBO8407253.1"/>
    <property type="molecule type" value="Genomic_DNA"/>
</dbReference>
<evidence type="ECO:0000256" key="2">
    <source>
        <dbReference type="ARBA" id="ARBA00003717"/>
    </source>
</evidence>
<dbReference type="PRINTS" id="PR00411">
    <property type="entry name" value="PNDRDTASEI"/>
</dbReference>
<proteinExistence type="inferred from homology"/>
<feature type="domain" description="tRNA uridine 5-carboxymethylaminomethyl modification enzyme C-terminal subdomain" evidence="11">
    <location>
        <begin position="472"/>
        <end position="543"/>
    </location>
</feature>
<evidence type="ECO:0000256" key="9">
    <source>
        <dbReference type="ARBA" id="ARBA00025948"/>
    </source>
</evidence>
<dbReference type="InterPro" id="IPR036188">
    <property type="entry name" value="FAD/NAD-bd_sf"/>
</dbReference>